<feature type="repeat" description="WD" evidence="3">
    <location>
        <begin position="250"/>
        <end position="284"/>
    </location>
</feature>
<proteinExistence type="predicted"/>
<keyword evidence="2" id="KW-0677">Repeat</keyword>
<dbReference type="SUPFAM" id="SSF50978">
    <property type="entry name" value="WD40 repeat-like"/>
    <property type="match status" value="1"/>
</dbReference>
<reference evidence="4 5" key="1">
    <citation type="submission" date="2014-04" db="EMBL/GenBank/DDBJ databases">
        <authorList>
            <consortium name="DOE Joint Genome Institute"/>
            <person name="Kuo A."/>
            <person name="Girlanda M."/>
            <person name="Perotto S."/>
            <person name="Kohler A."/>
            <person name="Nagy L.G."/>
            <person name="Floudas D."/>
            <person name="Copeland A."/>
            <person name="Barry K.W."/>
            <person name="Cichocki N."/>
            <person name="Veneault-Fourrey C."/>
            <person name="LaButti K."/>
            <person name="Lindquist E.A."/>
            <person name="Lipzen A."/>
            <person name="Lundell T."/>
            <person name="Morin E."/>
            <person name="Murat C."/>
            <person name="Sun H."/>
            <person name="Tunlid A."/>
            <person name="Henrissat B."/>
            <person name="Grigoriev I.V."/>
            <person name="Hibbett D.S."/>
            <person name="Martin F."/>
            <person name="Nordberg H.P."/>
            <person name="Cantor M.N."/>
            <person name="Hua S.X."/>
        </authorList>
    </citation>
    <scope>NUCLEOTIDE SEQUENCE [LARGE SCALE GENOMIC DNA]</scope>
    <source>
        <strain evidence="4 5">MUT 4182</strain>
    </source>
</reference>
<organism evidence="4 5">
    <name type="scientific">Tulasnella calospora MUT 4182</name>
    <dbReference type="NCBI Taxonomy" id="1051891"/>
    <lineage>
        <taxon>Eukaryota</taxon>
        <taxon>Fungi</taxon>
        <taxon>Dikarya</taxon>
        <taxon>Basidiomycota</taxon>
        <taxon>Agaricomycotina</taxon>
        <taxon>Agaricomycetes</taxon>
        <taxon>Cantharellales</taxon>
        <taxon>Tulasnellaceae</taxon>
        <taxon>Tulasnella</taxon>
    </lineage>
</organism>
<evidence type="ECO:0000256" key="1">
    <source>
        <dbReference type="ARBA" id="ARBA00022574"/>
    </source>
</evidence>
<evidence type="ECO:0000313" key="4">
    <source>
        <dbReference type="EMBL" id="KIO23258.1"/>
    </source>
</evidence>
<dbReference type="HOGENOM" id="CLU_038526_0_0_1"/>
<evidence type="ECO:0008006" key="6">
    <source>
        <dbReference type="Google" id="ProtNLM"/>
    </source>
</evidence>
<keyword evidence="5" id="KW-1185">Reference proteome</keyword>
<feature type="repeat" description="WD" evidence="3">
    <location>
        <begin position="94"/>
        <end position="126"/>
    </location>
</feature>
<dbReference type="Proteomes" id="UP000054248">
    <property type="component" value="Unassembled WGS sequence"/>
</dbReference>
<keyword evidence="1 3" id="KW-0853">WD repeat</keyword>
<evidence type="ECO:0000256" key="3">
    <source>
        <dbReference type="PROSITE-ProRule" id="PRU00221"/>
    </source>
</evidence>
<dbReference type="AlphaFoldDB" id="A0A0C3KPC3"/>
<dbReference type="PROSITE" id="PS50294">
    <property type="entry name" value="WD_REPEATS_REGION"/>
    <property type="match status" value="1"/>
</dbReference>
<dbReference type="InterPro" id="IPR015943">
    <property type="entry name" value="WD40/YVTN_repeat-like_dom_sf"/>
</dbReference>
<evidence type="ECO:0000313" key="5">
    <source>
        <dbReference type="Proteomes" id="UP000054248"/>
    </source>
</evidence>
<gene>
    <name evidence="4" type="ORF">M407DRAFT_111042</name>
</gene>
<dbReference type="Pfam" id="PF00400">
    <property type="entry name" value="WD40"/>
    <property type="match status" value="4"/>
</dbReference>
<dbReference type="InterPro" id="IPR020472">
    <property type="entry name" value="WD40_PAC1"/>
</dbReference>
<dbReference type="EMBL" id="KN823089">
    <property type="protein sequence ID" value="KIO23258.1"/>
    <property type="molecule type" value="Genomic_DNA"/>
</dbReference>
<name>A0A0C3KPC3_9AGAM</name>
<dbReference type="PRINTS" id="PR00320">
    <property type="entry name" value="GPROTEINBRPT"/>
</dbReference>
<dbReference type="PANTHER" id="PTHR10971">
    <property type="entry name" value="MRNA EXPORT FACTOR AND BUB3"/>
    <property type="match status" value="1"/>
</dbReference>
<dbReference type="SMART" id="SM00320">
    <property type="entry name" value="WD40"/>
    <property type="match status" value="4"/>
</dbReference>
<dbReference type="PROSITE" id="PS50082">
    <property type="entry name" value="WD_REPEATS_2"/>
    <property type="match status" value="2"/>
</dbReference>
<sequence>MSPTASDIELSSPPDDSISALAFAPNADDQLLVASWDGELRLYDVTSNSLKSHFSHKAAVLGCCWGSDNKRAYSGGLDSWVRAFDLESETTTVLGAHTSTISSIIHHTATNTVYTGSWDQTVRAWDPRTPSSNPAAYAQPERVYGIDAADNTLVVAMAGRLVNIYDLRMMKESTSNGGPLCEPTQRRESSLRFMTRTLACMSDGKGYAMSSVEGRIAVEYFDPSPKAQDKKYAFKCHRQSVDGVDLVWPVNSLAFHPKFNTFASAGSDGTVSLWDHTAKKRLKQYPKYASAVTAIAFTNTTGDKLAIGVSYAWDEGEDGLKREVAANGGRVIQVRVRTVGDECKPRGAK</sequence>
<reference evidence="5" key="2">
    <citation type="submission" date="2015-01" db="EMBL/GenBank/DDBJ databases">
        <title>Evolutionary Origins and Diversification of the Mycorrhizal Mutualists.</title>
        <authorList>
            <consortium name="DOE Joint Genome Institute"/>
            <consortium name="Mycorrhizal Genomics Consortium"/>
            <person name="Kohler A."/>
            <person name="Kuo A."/>
            <person name="Nagy L.G."/>
            <person name="Floudas D."/>
            <person name="Copeland A."/>
            <person name="Barry K.W."/>
            <person name="Cichocki N."/>
            <person name="Veneault-Fourrey C."/>
            <person name="LaButti K."/>
            <person name="Lindquist E.A."/>
            <person name="Lipzen A."/>
            <person name="Lundell T."/>
            <person name="Morin E."/>
            <person name="Murat C."/>
            <person name="Riley R."/>
            <person name="Ohm R."/>
            <person name="Sun H."/>
            <person name="Tunlid A."/>
            <person name="Henrissat B."/>
            <person name="Grigoriev I.V."/>
            <person name="Hibbett D.S."/>
            <person name="Martin F."/>
        </authorList>
    </citation>
    <scope>NUCLEOTIDE SEQUENCE [LARGE SCALE GENOMIC DNA]</scope>
    <source>
        <strain evidence="5">MUT 4182</strain>
    </source>
</reference>
<dbReference type="OrthoDB" id="10262475at2759"/>
<dbReference type="InterPro" id="IPR001680">
    <property type="entry name" value="WD40_rpt"/>
</dbReference>
<protein>
    <recommendedName>
        <fullName evidence="6">Anaphase-promoting complex subunit 4 WD40 domain-containing protein</fullName>
    </recommendedName>
</protein>
<dbReference type="InterPro" id="IPR036322">
    <property type="entry name" value="WD40_repeat_dom_sf"/>
</dbReference>
<dbReference type="Gene3D" id="2.130.10.10">
    <property type="entry name" value="YVTN repeat-like/Quinoprotein amine dehydrogenase"/>
    <property type="match status" value="1"/>
</dbReference>
<dbReference type="STRING" id="1051891.A0A0C3KPC3"/>
<evidence type="ECO:0000256" key="2">
    <source>
        <dbReference type="ARBA" id="ARBA00022737"/>
    </source>
</evidence>
<accession>A0A0C3KPC3</accession>